<evidence type="ECO:0000313" key="6">
    <source>
        <dbReference type="Proteomes" id="UP000007259"/>
    </source>
</evidence>
<evidence type="ECO:0000313" key="5">
    <source>
        <dbReference type="EMBL" id="CBZ30609.1"/>
    </source>
</evidence>
<keyword evidence="1 3" id="KW-0853">WD repeat</keyword>
<feature type="region of interest" description="Disordered" evidence="4">
    <location>
        <begin position="1355"/>
        <end position="1377"/>
    </location>
</feature>
<keyword evidence="6" id="KW-1185">Reference proteome</keyword>
<feature type="region of interest" description="Disordered" evidence="4">
    <location>
        <begin position="1756"/>
        <end position="1778"/>
    </location>
</feature>
<feature type="compositionally biased region" description="Polar residues" evidence="4">
    <location>
        <begin position="2037"/>
        <end position="2050"/>
    </location>
</feature>
<dbReference type="KEGG" id="lmi:LMXM_34_0570"/>
<dbReference type="InterPro" id="IPR036322">
    <property type="entry name" value="WD40_repeat_dom_sf"/>
</dbReference>
<dbReference type="PhylomeDB" id="E9B5T8"/>
<dbReference type="SUPFAM" id="SSF50978">
    <property type="entry name" value="WD40 repeat-like"/>
    <property type="match status" value="2"/>
</dbReference>
<feature type="region of interest" description="Disordered" evidence="4">
    <location>
        <begin position="1"/>
        <end position="29"/>
    </location>
</feature>
<feature type="region of interest" description="Disordered" evidence="4">
    <location>
        <begin position="521"/>
        <end position="540"/>
    </location>
</feature>
<evidence type="ECO:0000256" key="1">
    <source>
        <dbReference type="ARBA" id="ARBA00022574"/>
    </source>
</evidence>
<evidence type="ECO:0000256" key="4">
    <source>
        <dbReference type="SAM" id="MobiDB-lite"/>
    </source>
</evidence>
<dbReference type="GeneID" id="13450772"/>
<feature type="region of interest" description="Disordered" evidence="4">
    <location>
        <begin position="2018"/>
        <end position="2108"/>
    </location>
</feature>
<feature type="compositionally biased region" description="Polar residues" evidence="4">
    <location>
        <begin position="1466"/>
        <end position="1475"/>
    </location>
</feature>
<dbReference type="PANTHER" id="PTHR44019">
    <property type="entry name" value="WD REPEAT-CONTAINING PROTEIN 55"/>
    <property type="match status" value="1"/>
</dbReference>
<sequence length="2108" mass="224799">MHSSQSGTLATSPSPLKSPPQNFTPDTLPPAPFWLEEAPVYRDDWARQHPFIHLLFHRDIITRLVWCAAACRYLTGGADGAVKLWRSELQPRVSSSHAASLSSAERPALIPEAHVATLGGPVTDLRTSCREVGNSEVAVIASTDGTLTLCRTGTGETIRTLRGARGESLERCGTVAETGSGPTRAGLGPEDAIEDNDNGALAEGSRQFTQRSSKVLAWYAADTYSYRLAPSSDVAVVRRPVYTVRAYRNEAREARASPSNEYFQGLRTVAPTYEHLAPHEMMIADVLMHFSVAPASMTSTHTSAMPRQWYACAIALAAAPAVIHASNIGGCGSGASSSSQSALDPLLLLGFPQGLVQVYVLPQRWFALHQHGETRLDPPALRVPVFSALLHSAAVLCIEVIVSRDVVVSVSEDGTTQLRRLSCLRAPLRQLNVVVSLPTPMPRVLPSSLIPVPPRAPALRQRVGSAHGHSRLITCCCVDAEQQLLITGSSDHTLCWWSLMLGSSSTPIRIVSLRDTATTMVPRGSADGTSSPSSPPSMAARGGYPVDVSLFRRKLLAECHNEASPDVVSCGDAGGSSSLPRSFQVGLFLLVLDTERVVRIFDALSGKLITYEIESRAAAAAGSSGTVDSVSGVTKDVRLARYDCVNGADRVLLGGLCLVPWYLANAAASGVTRGHTASIIFTAWCASLKCAVTADAHHVFLWRLRAGRQRNPTAEVLRAWYIAAGVRSVALCDAAATDEPAHLQQPSLFIVHGSEPVIGQYDCLLRDSSPVPGMAELPQPRLLRQLSLRAGTDVACASVDALAAVTVMARTANATHAGSAAGVVTTYVLAACHTTRGTGYEESHAASEESRLYTYPLRLTRATTGPGSNHTPSTVDGATEPIAPVRELHLSDSRADDKNSMVSVLGLPCVDLLVVGGRRVLYTAPLSSAAMSAVPCHSLPPEWAAAQQLSWRGSNLSMRAPQPTAVFPGPLILLDDSTTLEMPDEETEGQANSSSAVAMELVDSSLTGFLSRLMHIPHDTAASAQDSAEAAVCLVLSGSNDGLVQLWDVQHGRELWQCRAVPTREPITALAVHQYAARWLVACGDQSGVVTLLDITSILQAARQVVAADAQVLPKPAASTTRWCSRHGLVRGEGRMLDRWLAHADAVSGAFFTTVPADVGDAAVTAPQLLTTGEDSVVMLWELPSWTLPSVSHVARNDELSGIPLLRPGEGADANKRRHYDVPVRVQPSMTKLPRAARQAYEPWRQQYVRERLLGGEDAELSAALTQFYTHDKSWSGMTASESKNAELGEDESEEEASLIDGAWAVLTADVRAFSGFVDPVEPQGEAPAVAPRPRTVVHAWCMSLLPDATSKITTATLSNSPPAAKHRPHRDKDKDSTYCESATLPFVPSEAARRVAPLPSPLILAFADRCCAGRAVGEHRSVHHRRLSECETGASSVRERLRQALRVVVRGSVRNSSPQCASGAWTGTRQTQGTPLGPSLLPPVADHFASTDGTPSPPPRLPEEASPVSDSMPCNIDVVNSEMSGTPPASAPISTAPGESFYGVTPNGLSQPVAKHGATPRRQLGFTDASDKSRSTQRPAPTAAFQNQSSRVVVAHCMGYRVHAPRVRRASADRWAGVTAKNGCLLRSRTPGEARHAAMSGSATAARLLHDYFVDTDADLGTEANAPHRSLAGGGVSATIMQQVNHHRRREEALRRLITLEQADLGTPGNKTAEMKRKLFGDAVNPPALRSGTVALGLPQCSVRQVSAATSQCERSMAKQPKTRIGGSSQKSPSPQAVMVNPPTAAQVLVSDAYLTPVLRRVGVSSAVLPDHAAAAQKVSTSVTAASLGSTLVPDSANSAWYVERQRRRDAAREKARLWNSQRVMKTLLEWTTQPVESCSGVAEPVRATEGCVEDGHTIALGTKASQPALHLPSILSLRRSTDSALLPVVKEAIEPPNAAAATLTTLLWVSPTTAIDVAVRQGLPSRKTLRAEIAAAKMRMRQSVRARAAYQREHRAIAVEVGDDSVVNVAEVLGSSDTDSLSEEQRGPDKVASTGVASQRSHESQTMSHDAIPVAASITPLGKSGFTPRRALQPHEGAEPRRMATVPLPIATTRQELFGSSTPRRK</sequence>
<feature type="compositionally biased region" description="Polar residues" evidence="4">
    <location>
        <begin position="1767"/>
        <end position="1776"/>
    </location>
</feature>
<feature type="repeat" description="WD" evidence="3">
    <location>
        <begin position="1034"/>
        <end position="1057"/>
    </location>
</feature>
<dbReference type="OrthoDB" id="273340at2759"/>
<dbReference type="InterPro" id="IPR015943">
    <property type="entry name" value="WD40/YVTN_repeat-like_dom_sf"/>
</dbReference>
<feature type="region of interest" description="Disordered" evidence="4">
    <location>
        <begin position="1553"/>
        <end position="1588"/>
    </location>
</feature>
<dbReference type="EMBL" id="FR799587">
    <property type="protein sequence ID" value="CBZ30609.1"/>
    <property type="molecule type" value="Genomic_DNA"/>
</dbReference>
<keyword evidence="2" id="KW-0677">Repeat</keyword>
<dbReference type="InterPro" id="IPR050505">
    <property type="entry name" value="WDR55/POC1"/>
</dbReference>
<dbReference type="OMA" id="MPRQWYA"/>
<feature type="repeat" description="WD" evidence="3">
    <location>
        <begin position="54"/>
        <end position="85"/>
    </location>
</feature>
<organism evidence="5 6">
    <name type="scientific">Leishmania mexicana (strain MHOM/GT/2001/U1103)</name>
    <dbReference type="NCBI Taxonomy" id="929439"/>
    <lineage>
        <taxon>Eukaryota</taxon>
        <taxon>Discoba</taxon>
        <taxon>Euglenozoa</taxon>
        <taxon>Kinetoplastea</taxon>
        <taxon>Metakinetoplastina</taxon>
        <taxon>Trypanosomatida</taxon>
        <taxon>Trypanosomatidae</taxon>
        <taxon>Leishmaniinae</taxon>
        <taxon>Leishmania</taxon>
    </lineage>
</organism>
<evidence type="ECO:0000256" key="3">
    <source>
        <dbReference type="PROSITE-ProRule" id="PRU00221"/>
    </source>
</evidence>
<dbReference type="PANTHER" id="PTHR44019:SF8">
    <property type="entry name" value="POC1 CENTRIOLAR PROTEIN HOMOLOG"/>
    <property type="match status" value="1"/>
</dbReference>
<reference evidence="5 6" key="1">
    <citation type="journal article" date="2011" name="Genome Res.">
        <title>Chromosome and gene copy number variation allow major structural change between species and strains of Leishmania.</title>
        <authorList>
            <person name="Rogers M.B."/>
            <person name="Hilley J.D."/>
            <person name="Dickens N.J."/>
            <person name="Wilkes J."/>
            <person name="Bates P.A."/>
            <person name="Depledge D.P."/>
            <person name="Harris D."/>
            <person name="Her Y."/>
            <person name="Herzyk P."/>
            <person name="Imamura H."/>
            <person name="Otto T.D."/>
            <person name="Sanders M."/>
            <person name="Seeger K."/>
            <person name="Dujardin J.C."/>
            <person name="Berriman M."/>
            <person name="Smith D.F."/>
            <person name="Hertz-Fowler C."/>
            <person name="Mottram J.C."/>
        </authorList>
    </citation>
    <scope>NUCLEOTIDE SEQUENCE [LARGE SCALE GENOMIC DNA]</scope>
    <source>
        <strain evidence="5 6">MHOM/GT/2001/U1103</strain>
    </source>
</reference>
<feature type="repeat" description="WD" evidence="3">
    <location>
        <begin position="466"/>
        <end position="499"/>
    </location>
</feature>
<dbReference type="Pfam" id="PF00400">
    <property type="entry name" value="WD40"/>
    <property type="match status" value="1"/>
</dbReference>
<protein>
    <submittedName>
        <fullName evidence="5">Uncharacterized protein</fullName>
    </submittedName>
</protein>
<evidence type="ECO:0000256" key="2">
    <source>
        <dbReference type="ARBA" id="ARBA00022737"/>
    </source>
</evidence>
<feature type="region of interest" description="Disordered" evidence="4">
    <location>
        <begin position="1456"/>
        <end position="1511"/>
    </location>
</feature>
<feature type="compositionally biased region" description="Polar residues" evidence="4">
    <location>
        <begin position="2094"/>
        <end position="2108"/>
    </location>
</feature>
<dbReference type="SMART" id="SM00320">
    <property type="entry name" value="WD40"/>
    <property type="match status" value="7"/>
</dbReference>
<feature type="compositionally biased region" description="Polar residues" evidence="4">
    <location>
        <begin position="1"/>
        <end position="25"/>
    </location>
</feature>
<proteinExistence type="predicted"/>
<accession>E9B5T8</accession>
<dbReference type="Gene3D" id="2.130.10.10">
    <property type="entry name" value="YVTN repeat-like/Quinoprotein amine dehydrogenase"/>
    <property type="match status" value="3"/>
</dbReference>
<dbReference type="InterPro" id="IPR001680">
    <property type="entry name" value="WD40_rpt"/>
</dbReference>
<dbReference type="RefSeq" id="XP_003879055.1">
    <property type="nucleotide sequence ID" value="XM_003879006.1"/>
</dbReference>
<dbReference type="VEuPathDB" id="TriTrypDB:LmxM.34.0570"/>
<dbReference type="Proteomes" id="UP000007259">
    <property type="component" value="Chromosome 34"/>
</dbReference>
<name>E9B5T8_LEIMU</name>
<dbReference type="PROSITE" id="PS50082">
    <property type="entry name" value="WD_REPEATS_2"/>
    <property type="match status" value="3"/>
</dbReference>
<gene>
    <name evidence="5" type="ORF">LMXM_34_0570</name>
</gene>
<feature type="compositionally biased region" description="Polar residues" evidence="4">
    <location>
        <begin position="1577"/>
        <end position="1588"/>
    </location>
</feature>